<dbReference type="SUPFAM" id="SSF53098">
    <property type="entry name" value="Ribonuclease H-like"/>
    <property type="match status" value="1"/>
</dbReference>
<organism evidence="3 4">
    <name type="scientific">Cannabis sativa</name>
    <name type="common">Hemp</name>
    <name type="synonym">Marijuana</name>
    <dbReference type="NCBI Taxonomy" id="3483"/>
    <lineage>
        <taxon>Eukaryota</taxon>
        <taxon>Viridiplantae</taxon>
        <taxon>Streptophyta</taxon>
        <taxon>Embryophyta</taxon>
        <taxon>Tracheophyta</taxon>
        <taxon>Spermatophyta</taxon>
        <taxon>Magnoliopsida</taxon>
        <taxon>eudicotyledons</taxon>
        <taxon>Gunneridae</taxon>
        <taxon>Pentapetalae</taxon>
        <taxon>rosids</taxon>
        <taxon>fabids</taxon>
        <taxon>Rosales</taxon>
        <taxon>Cannabaceae</taxon>
        <taxon>Cannabis</taxon>
    </lineage>
</organism>
<dbReference type="Pfam" id="PF13456">
    <property type="entry name" value="RVT_3"/>
    <property type="match status" value="1"/>
</dbReference>
<proteinExistence type="predicted"/>
<evidence type="ECO:0000259" key="1">
    <source>
        <dbReference type="Pfam" id="PF13456"/>
    </source>
</evidence>
<name>A0A803PTC7_CANSA</name>
<dbReference type="InterPro" id="IPR012337">
    <property type="entry name" value="RNaseH-like_sf"/>
</dbReference>
<dbReference type="InterPro" id="IPR002156">
    <property type="entry name" value="RNaseH_domain"/>
</dbReference>
<dbReference type="InterPro" id="IPR036397">
    <property type="entry name" value="RNaseH_sf"/>
</dbReference>
<dbReference type="AlphaFoldDB" id="A0A803PTC7"/>
<dbReference type="Proteomes" id="UP000596661">
    <property type="component" value="Chromosome 6"/>
</dbReference>
<reference evidence="3" key="1">
    <citation type="submission" date="2018-11" db="EMBL/GenBank/DDBJ databases">
        <authorList>
            <person name="Grassa J C."/>
        </authorList>
    </citation>
    <scope>NUCLEOTIDE SEQUENCE [LARGE SCALE GENOMIC DNA]</scope>
</reference>
<dbReference type="PANTHER" id="PTHR47074:SF11">
    <property type="entry name" value="REVERSE TRANSCRIPTASE-LIKE PROTEIN"/>
    <property type="match status" value="1"/>
</dbReference>
<evidence type="ECO:0000313" key="3">
    <source>
        <dbReference type="EnsemblPlants" id="cds.evm.model.06.1166"/>
    </source>
</evidence>
<evidence type="ECO:0000313" key="4">
    <source>
        <dbReference type="Proteomes" id="UP000596661"/>
    </source>
</evidence>
<dbReference type="Gene3D" id="3.30.420.10">
    <property type="entry name" value="Ribonuclease H-like superfamily/Ribonuclease H"/>
    <property type="match status" value="1"/>
</dbReference>
<dbReference type="GO" id="GO:0003676">
    <property type="term" value="F:nucleic acid binding"/>
    <property type="evidence" value="ECO:0007669"/>
    <property type="project" value="InterPro"/>
</dbReference>
<evidence type="ECO:0000259" key="2">
    <source>
        <dbReference type="Pfam" id="PF13966"/>
    </source>
</evidence>
<dbReference type="GO" id="GO:0004523">
    <property type="term" value="F:RNA-DNA hybrid ribonuclease activity"/>
    <property type="evidence" value="ECO:0007669"/>
    <property type="project" value="InterPro"/>
</dbReference>
<dbReference type="InterPro" id="IPR026960">
    <property type="entry name" value="RVT-Znf"/>
</dbReference>
<dbReference type="Gramene" id="evm.model.06.1166">
    <property type="protein sequence ID" value="cds.evm.model.06.1166"/>
    <property type="gene ID" value="evm.TU.06.1166"/>
</dbReference>
<sequence>MGTRHPFGLTLGSLGTTPNWPHLGMPLMVLAWLATLSSTTIGTRIWYEAGSVLRMLEGYITLPSRPKEDGWLWLPAPNGHVSVKLAYRVVKNLQGNLDSDSKWRFVWGAKMHNRLKFFWWKILSYNLLTKERLITIFPGMDTLCPMCSLAIESSLHLFWECEYARAIWFGCSWQMRTSTTSFSSWDDWLKWFSIPQNRLGWIMCNSDISIGKTQSAGAVIFRQEDNKIVKIVTFLSNYCDPLPGELQAICEGAASARLLGYKNVIFFSDSAAAVDSIRNARSNLSKLHHNLRDLITNLVEAASALSNWETHWTPRQHNGVAHALARWANRNNHFGVFDLADFDGSL</sequence>
<evidence type="ECO:0008006" key="5">
    <source>
        <dbReference type="Google" id="ProtNLM"/>
    </source>
</evidence>
<dbReference type="EnsemblPlants" id="evm.model.06.1166">
    <property type="protein sequence ID" value="cds.evm.model.06.1166"/>
    <property type="gene ID" value="evm.TU.06.1166"/>
</dbReference>
<feature type="domain" description="RNase H type-1" evidence="1">
    <location>
        <begin position="212"/>
        <end position="328"/>
    </location>
</feature>
<dbReference type="PANTHER" id="PTHR47074">
    <property type="entry name" value="BNAC02G40300D PROTEIN"/>
    <property type="match status" value="1"/>
</dbReference>
<dbReference type="Pfam" id="PF13966">
    <property type="entry name" value="zf-RVT"/>
    <property type="match status" value="1"/>
</dbReference>
<feature type="domain" description="Reverse transcriptase zinc-binding" evidence="2">
    <location>
        <begin position="82"/>
        <end position="168"/>
    </location>
</feature>
<protein>
    <recommendedName>
        <fullName evidence="5">RNase H type-1 domain-containing protein</fullName>
    </recommendedName>
</protein>
<dbReference type="InterPro" id="IPR044730">
    <property type="entry name" value="RNase_H-like_dom_plant"/>
</dbReference>
<dbReference type="EMBL" id="UZAU01000594">
    <property type="status" value="NOT_ANNOTATED_CDS"/>
    <property type="molecule type" value="Genomic_DNA"/>
</dbReference>
<keyword evidence="4" id="KW-1185">Reference proteome</keyword>
<accession>A0A803PTC7</accession>
<reference evidence="3" key="2">
    <citation type="submission" date="2021-03" db="UniProtKB">
        <authorList>
            <consortium name="EnsemblPlants"/>
        </authorList>
    </citation>
    <scope>IDENTIFICATION</scope>
</reference>
<dbReference type="CDD" id="cd06222">
    <property type="entry name" value="RNase_H_like"/>
    <property type="match status" value="1"/>
</dbReference>
<dbReference type="InterPro" id="IPR052929">
    <property type="entry name" value="RNase_H-like_EbsB-rel"/>
</dbReference>